<evidence type="ECO:0000256" key="1">
    <source>
        <dbReference type="ARBA" id="ARBA00004123"/>
    </source>
</evidence>
<dbReference type="InterPro" id="IPR002848">
    <property type="entry name" value="Translin_fam"/>
</dbReference>
<keyword evidence="5" id="KW-0539">Nucleus</keyword>
<dbReference type="Proteomes" id="UP001278766">
    <property type="component" value="Unassembled WGS sequence"/>
</dbReference>
<dbReference type="InterPro" id="IPR016069">
    <property type="entry name" value="Translin_C"/>
</dbReference>
<dbReference type="PANTHER" id="PTHR10741">
    <property type="entry name" value="TRANSLIN AND TRANSLIN ASSOCIATED PROTEIN X"/>
    <property type="match status" value="1"/>
</dbReference>
<evidence type="ECO:0000313" key="7">
    <source>
        <dbReference type="EMBL" id="KAK3291860.1"/>
    </source>
</evidence>
<dbReference type="InterPro" id="IPR016068">
    <property type="entry name" value="Translin_N"/>
</dbReference>
<sequence>MSGFKRDWSGNAKRRDGPKPAPKQVVRNEYTPMFEGLRNELDEHHDRRERIVKASRDITALSKKIIFSLQRVRKIEDQLPANIQSEMDSRLAEISKLLATIAPEIQGINRYRYSRSLMCLEELVEALTFAHYLRTQSLISHTELDPIIEELTRKGAVSEDEVMADASDTAGTTATGKPAPPTAEPPTVSLTQDDYLYGVFDLTGEMMRFATTSTALSGTMAGGQGGEGGDDEPRTIVQDMHELGTLFEMLPVGSGNRFQWEKKLEVTRQSVQKVERLGYDRIIRGSERPKGWVPDLSSGDQGQGDELD</sequence>
<dbReference type="EMBL" id="JAUEPN010000008">
    <property type="protein sequence ID" value="KAK3291860.1"/>
    <property type="molecule type" value="Genomic_DNA"/>
</dbReference>
<protein>
    <submittedName>
        <fullName evidence="7">Translin family-domain-containing protein</fullName>
    </submittedName>
</protein>
<name>A0AAE0LNX2_9PEZI</name>
<accession>A0AAE0LNX2</accession>
<dbReference type="Gene3D" id="1.20.58.200">
    <property type="entry name" value="Translin, domain 2"/>
    <property type="match status" value="1"/>
</dbReference>
<feature type="compositionally biased region" description="Low complexity" evidence="6">
    <location>
        <begin position="164"/>
        <end position="177"/>
    </location>
</feature>
<comment type="subcellular location">
    <subcellularLocation>
        <location evidence="2">Cytoplasm</location>
    </subcellularLocation>
    <subcellularLocation>
        <location evidence="1">Nucleus</location>
    </subcellularLocation>
</comment>
<dbReference type="InterPro" id="IPR036081">
    <property type="entry name" value="Translin_sf"/>
</dbReference>
<dbReference type="GO" id="GO:0043565">
    <property type="term" value="F:sequence-specific DNA binding"/>
    <property type="evidence" value="ECO:0007669"/>
    <property type="project" value="InterPro"/>
</dbReference>
<gene>
    <name evidence="7" type="ORF">B0H64DRAFT_408284</name>
</gene>
<keyword evidence="4" id="KW-0963">Cytoplasm</keyword>
<feature type="region of interest" description="Disordered" evidence="6">
    <location>
        <begin position="1"/>
        <end position="24"/>
    </location>
</feature>
<dbReference type="GO" id="GO:0005634">
    <property type="term" value="C:nucleus"/>
    <property type="evidence" value="ECO:0007669"/>
    <property type="project" value="UniProtKB-SubCell"/>
</dbReference>
<reference evidence="7" key="1">
    <citation type="journal article" date="2023" name="Mol. Phylogenet. Evol.">
        <title>Genome-scale phylogeny and comparative genomics of the fungal order Sordariales.</title>
        <authorList>
            <person name="Hensen N."/>
            <person name="Bonometti L."/>
            <person name="Westerberg I."/>
            <person name="Brannstrom I.O."/>
            <person name="Guillou S."/>
            <person name="Cros-Aarteil S."/>
            <person name="Calhoun S."/>
            <person name="Haridas S."/>
            <person name="Kuo A."/>
            <person name="Mondo S."/>
            <person name="Pangilinan J."/>
            <person name="Riley R."/>
            <person name="LaButti K."/>
            <person name="Andreopoulos B."/>
            <person name="Lipzen A."/>
            <person name="Chen C."/>
            <person name="Yan M."/>
            <person name="Daum C."/>
            <person name="Ng V."/>
            <person name="Clum A."/>
            <person name="Steindorff A."/>
            <person name="Ohm R.A."/>
            <person name="Martin F."/>
            <person name="Silar P."/>
            <person name="Natvig D.O."/>
            <person name="Lalanne C."/>
            <person name="Gautier V."/>
            <person name="Ament-Velasquez S.L."/>
            <person name="Kruys A."/>
            <person name="Hutchinson M.I."/>
            <person name="Powell A.J."/>
            <person name="Barry K."/>
            <person name="Miller A.N."/>
            <person name="Grigoriev I.V."/>
            <person name="Debuchy R."/>
            <person name="Gladieux P."/>
            <person name="Hiltunen Thoren M."/>
            <person name="Johannesson H."/>
        </authorList>
    </citation>
    <scope>NUCLEOTIDE SEQUENCE</scope>
    <source>
        <strain evidence="7">CBS 168.71</strain>
    </source>
</reference>
<dbReference type="RefSeq" id="XP_062655374.1">
    <property type="nucleotide sequence ID" value="XM_062804631.1"/>
</dbReference>
<proteinExistence type="inferred from homology"/>
<feature type="compositionally biased region" description="Basic and acidic residues" evidence="6">
    <location>
        <begin position="1"/>
        <end position="18"/>
    </location>
</feature>
<feature type="region of interest" description="Disordered" evidence="6">
    <location>
        <begin position="287"/>
        <end position="308"/>
    </location>
</feature>
<comment type="caution">
    <text evidence="7">The sequence shown here is derived from an EMBL/GenBank/DDBJ whole genome shotgun (WGS) entry which is preliminary data.</text>
</comment>
<keyword evidence="8" id="KW-1185">Reference proteome</keyword>
<comment type="similarity">
    <text evidence="3">Belongs to the translin family.</text>
</comment>
<dbReference type="GO" id="GO:0005737">
    <property type="term" value="C:cytoplasm"/>
    <property type="evidence" value="ECO:0007669"/>
    <property type="project" value="UniProtKB-SubCell"/>
</dbReference>
<evidence type="ECO:0000256" key="3">
    <source>
        <dbReference type="ARBA" id="ARBA00005902"/>
    </source>
</evidence>
<evidence type="ECO:0000256" key="4">
    <source>
        <dbReference type="ARBA" id="ARBA00022490"/>
    </source>
</evidence>
<evidence type="ECO:0000313" key="8">
    <source>
        <dbReference type="Proteomes" id="UP001278766"/>
    </source>
</evidence>
<organism evidence="7 8">
    <name type="scientific">Chaetomium fimeti</name>
    <dbReference type="NCBI Taxonomy" id="1854472"/>
    <lineage>
        <taxon>Eukaryota</taxon>
        <taxon>Fungi</taxon>
        <taxon>Dikarya</taxon>
        <taxon>Ascomycota</taxon>
        <taxon>Pezizomycotina</taxon>
        <taxon>Sordariomycetes</taxon>
        <taxon>Sordariomycetidae</taxon>
        <taxon>Sordariales</taxon>
        <taxon>Chaetomiaceae</taxon>
        <taxon>Chaetomium</taxon>
    </lineage>
</organism>
<reference evidence="7" key="2">
    <citation type="submission" date="2023-06" db="EMBL/GenBank/DDBJ databases">
        <authorList>
            <consortium name="Lawrence Berkeley National Laboratory"/>
            <person name="Haridas S."/>
            <person name="Hensen N."/>
            <person name="Bonometti L."/>
            <person name="Westerberg I."/>
            <person name="Brannstrom I.O."/>
            <person name="Guillou S."/>
            <person name="Cros-Aarteil S."/>
            <person name="Calhoun S."/>
            <person name="Kuo A."/>
            <person name="Mondo S."/>
            <person name="Pangilinan J."/>
            <person name="Riley R."/>
            <person name="Labutti K."/>
            <person name="Andreopoulos B."/>
            <person name="Lipzen A."/>
            <person name="Chen C."/>
            <person name="Yanf M."/>
            <person name="Daum C."/>
            <person name="Ng V."/>
            <person name="Clum A."/>
            <person name="Steindorff A."/>
            <person name="Ohm R."/>
            <person name="Martin F."/>
            <person name="Silar P."/>
            <person name="Natvig D."/>
            <person name="Lalanne C."/>
            <person name="Gautier V."/>
            <person name="Ament-Velasquez S.L."/>
            <person name="Kruys A."/>
            <person name="Hutchinson M.I."/>
            <person name="Powell A.J."/>
            <person name="Barry K."/>
            <person name="Miller A.N."/>
            <person name="Grigoriev I.V."/>
            <person name="Debuchy R."/>
            <person name="Gladieux P."/>
            <person name="Thoren M.H."/>
            <person name="Johannesson H."/>
        </authorList>
    </citation>
    <scope>NUCLEOTIDE SEQUENCE</scope>
    <source>
        <strain evidence="7">CBS 168.71</strain>
    </source>
</reference>
<dbReference type="SUPFAM" id="SSF74784">
    <property type="entry name" value="Translin"/>
    <property type="match status" value="1"/>
</dbReference>
<feature type="region of interest" description="Disordered" evidence="6">
    <location>
        <begin position="158"/>
        <end position="189"/>
    </location>
</feature>
<dbReference type="Pfam" id="PF01997">
    <property type="entry name" value="Translin"/>
    <property type="match status" value="1"/>
</dbReference>
<dbReference type="CDD" id="cd14820">
    <property type="entry name" value="TRAX"/>
    <property type="match status" value="1"/>
</dbReference>
<dbReference type="GeneID" id="87841579"/>
<dbReference type="AlphaFoldDB" id="A0AAE0LNX2"/>
<dbReference type="Gene3D" id="1.20.58.190">
    <property type="entry name" value="Translin, domain 1"/>
    <property type="match status" value="1"/>
</dbReference>
<evidence type="ECO:0000256" key="5">
    <source>
        <dbReference type="ARBA" id="ARBA00023242"/>
    </source>
</evidence>
<evidence type="ECO:0000256" key="6">
    <source>
        <dbReference type="SAM" id="MobiDB-lite"/>
    </source>
</evidence>
<evidence type="ECO:0000256" key="2">
    <source>
        <dbReference type="ARBA" id="ARBA00004496"/>
    </source>
</evidence>